<feature type="transmembrane region" description="Helical" evidence="7">
    <location>
        <begin position="128"/>
        <end position="147"/>
    </location>
</feature>
<dbReference type="Pfam" id="PF00571">
    <property type="entry name" value="CBS"/>
    <property type="match status" value="1"/>
</dbReference>
<feature type="domain" description="CBS" evidence="8">
    <location>
        <begin position="275"/>
        <end position="332"/>
    </location>
</feature>
<organism evidence="10">
    <name type="scientific">marine metagenome</name>
    <dbReference type="NCBI Taxonomy" id="408172"/>
    <lineage>
        <taxon>unclassified sequences</taxon>
        <taxon>metagenomes</taxon>
        <taxon>ecological metagenomes</taxon>
    </lineage>
</organism>
<proteinExistence type="predicted"/>
<evidence type="ECO:0000256" key="6">
    <source>
        <dbReference type="ARBA" id="ARBA00023136"/>
    </source>
</evidence>
<dbReference type="PROSITE" id="PS51371">
    <property type="entry name" value="CBS"/>
    <property type="match status" value="1"/>
</dbReference>
<dbReference type="SUPFAM" id="SSF54631">
    <property type="entry name" value="CBS-domain pair"/>
    <property type="match status" value="1"/>
</dbReference>
<evidence type="ECO:0000256" key="3">
    <source>
        <dbReference type="ARBA" id="ARBA00022737"/>
    </source>
</evidence>
<dbReference type="Gene3D" id="3.30.465.10">
    <property type="match status" value="1"/>
</dbReference>
<feature type="transmembrane region" description="Helical" evidence="7">
    <location>
        <begin position="61"/>
        <end position="83"/>
    </location>
</feature>
<dbReference type="GO" id="GO:0005886">
    <property type="term" value="C:plasma membrane"/>
    <property type="evidence" value="ECO:0007669"/>
    <property type="project" value="TreeGrafter"/>
</dbReference>
<dbReference type="InterPro" id="IPR005170">
    <property type="entry name" value="Transptr-assoc_dom"/>
</dbReference>
<sequence length="419" mass="48068">MMNTIETQVVLIVVCLLFSAFFSGLEIAYISRNKLNFEIKSKSKSVFGKIFALFNRNNSEFIATMLIGNNLSLVMYGLVMAQLLEPMLSFINNDISILIIQTLVSTVIVLITAEYIPKSIFLINPDKLLITFSIPLLIIYFILYPVVKVVMFFSKWFIIKILNQDYSDEKVVFKLTDLNDYIKRVVVNDKEIQSKNVTEFFNNALALKTVKVRDCMIPRTDIISIDEKDSILELKNIIDDSGFSKIIIYKSSIDHIIGYCHGLSLFNNPKTIKEIIRPITLINETNLASEVLFKFMSEQINIAVVIDEYGGTSGILTLEDIIEEIFGEIIDEFDDNVFLENKVNNNAYNFSARLEIEYLNSKYNFKIPVGEYDTLGGFILDFNKNLPKKGEIIKFDNYLIKILSMNDNRIDSVFFKENV</sequence>
<dbReference type="PANTHER" id="PTHR22777:SF17">
    <property type="entry name" value="UPF0053 PROTEIN SLL0260"/>
    <property type="match status" value="1"/>
</dbReference>
<comment type="subcellular location">
    <subcellularLocation>
        <location evidence="1">Membrane</location>
        <topology evidence="1">Multi-pass membrane protein</topology>
    </subcellularLocation>
</comment>
<evidence type="ECO:0000256" key="7">
    <source>
        <dbReference type="SAM" id="Phobius"/>
    </source>
</evidence>
<keyword evidence="2 7" id="KW-0812">Transmembrane</keyword>
<feature type="transmembrane region" description="Helical" evidence="7">
    <location>
        <begin position="95"/>
        <end position="116"/>
    </location>
</feature>
<dbReference type="Gene3D" id="3.10.580.10">
    <property type="entry name" value="CBS-domain"/>
    <property type="match status" value="1"/>
</dbReference>
<dbReference type="PANTHER" id="PTHR22777">
    <property type="entry name" value="HEMOLYSIN-RELATED"/>
    <property type="match status" value="1"/>
</dbReference>
<feature type="domain" description="CNNM transmembrane" evidence="9">
    <location>
        <begin position="1"/>
        <end position="191"/>
    </location>
</feature>
<gene>
    <name evidence="10" type="ORF">METZ01_LOCUS11487</name>
</gene>
<dbReference type="InterPro" id="IPR036318">
    <property type="entry name" value="FAD-bd_PCMH-like_sf"/>
</dbReference>
<dbReference type="Pfam" id="PF01595">
    <property type="entry name" value="CNNM"/>
    <property type="match status" value="1"/>
</dbReference>
<dbReference type="InterPro" id="IPR000644">
    <property type="entry name" value="CBS_dom"/>
</dbReference>
<evidence type="ECO:0008006" key="11">
    <source>
        <dbReference type="Google" id="ProtNLM"/>
    </source>
</evidence>
<keyword evidence="5" id="KW-0129">CBS domain</keyword>
<dbReference type="AlphaFoldDB" id="A0A381NYX1"/>
<dbReference type="SMART" id="SM01091">
    <property type="entry name" value="CorC_HlyC"/>
    <property type="match status" value="1"/>
</dbReference>
<dbReference type="CDD" id="cd04590">
    <property type="entry name" value="CBS_pair_CorC_HlyC_assoc"/>
    <property type="match status" value="1"/>
</dbReference>
<evidence type="ECO:0000256" key="4">
    <source>
        <dbReference type="ARBA" id="ARBA00022989"/>
    </source>
</evidence>
<dbReference type="InterPro" id="IPR016169">
    <property type="entry name" value="FAD-bd_PCMH_sub2"/>
</dbReference>
<evidence type="ECO:0000313" key="10">
    <source>
        <dbReference type="EMBL" id="SUZ58633.1"/>
    </source>
</evidence>
<dbReference type="GO" id="GO:0050660">
    <property type="term" value="F:flavin adenine dinucleotide binding"/>
    <property type="evidence" value="ECO:0007669"/>
    <property type="project" value="InterPro"/>
</dbReference>
<reference evidence="10" key="1">
    <citation type="submission" date="2018-05" db="EMBL/GenBank/DDBJ databases">
        <authorList>
            <person name="Lanie J.A."/>
            <person name="Ng W.-L."/>
            <person name="Kazmierczak K.M."/>
            <person name="Andrzejewski T.M."/>
            <person name="Davidsen T.M."/>
            <person name="Wayne K.J."/>
            <person name="Tettelin H."/>
            <person name="Glass J.I."/>
            <person name="Rusch D."/>
            <person name="Podicherti R."/>
            <person name="Tsui H.-C.T."/>
            <person name="Winkler M.E."/>
        </authorList>
    </citation>
    <scope>NUCLEOTIDE SEQUENCE</scope>
</reference>
<evidence type="ECO:0000259" key="8">
    <source>
        <dbReference type="PROSITE" id="PS51371"/>
    </source>
</evidence>
<keyword evidence="6 7" id="KW-0472">Membrane</keyword>
<evidence type="ECO:0000256" key="5">
    <source>
        <dbReference type="ARBA" id="ARBA00023122"/>
    </source>
</evidence>
<dbReference type="EMBL" id="UINC01000632">
    <property type="protein sequence ID" value="SUZ58633.1"/>
    <property type="molecule type" value="Genomic_DNA"/>
</dbReference>
<name>A0A381NYX1_9ZZZZ</name>
<dbReference type="SUPFAM" id="SSF56176">
    <property type="entry name" value="FAD-binding/transporter-associated domain-like"/>
    <property type="match status" value="1"/>
</dbReference>
<accession>A0A381NYX1</accession>
<evidence type="ECO:0000256" key="2">
    <source>
        <dbReference type="ARBA" id="ARBA00022692"/>
    </source>
</evidence>
<dbReference type="InterPro" id="IPR046342">
    <property type="entry name" value="CBS_dom_sf"/>
</dbReference>
<protein>
    <recommendedName>
        <fullName evidence="11">CNNM transmembrane domain-containing protein</fullName>
    </recommendedName>
</protein>
<evidence type="ECO:0000256" key="1">
    <source>
        <dbReference type="ARBA" id="ARBA00004141"/>
    </source>
</evidence>
<dbReference type="InterPro" id="IPR002550">
    <property type="entry name" value="CNNM"/>
</dbReference>
<evidence type="ECO:0000259" key="9">
    <source>
        <dbReference type="PROSITE" id="PS51846"/>
    </source>
</evidence>
<keyword evidence="3" id="KW-0677">Repeat</keyword>
<dbReference type="Pfam" id="PF03471">
    <property type="entry name" value="CorC_HlyC"/>
    <property type="match status" value="1"/>
</dbReference>
<keyword evidence="4 7" id="KW-1133">Transmembrane helix</keyword>
<dbReference type="PROSITE" id="PS51846">
    <property type="entry name" value="CNNM"/>
    <property type="match status" value="1"/>
</dbReference>
<dbReference type="InterPro" id="IPR044751">
    <property type="entry name" value="Ion_transp-like_CBS"/>
</dbReference>
<feature type="transmembrane region" description="Helical" evidence="7">
    <location>
        <begin position="9"/>
        <end position="30"/>
    </location>
</feature>